<dbReference type="InterPro" id="IPR011765">
    <property type="entry name" value="Pept_M16_N"/>
</dbReference>
<dbReference type="Proteomes" id="UP000886050">
    <property type="component" value="Unassembled WGS sequence"/>
</dbReference>
<accession>A0A7V5LTV8</accession>
<dbReference type="Gene3D" id="3.30.830.10">
    <property type="entry name" value="Metalloenzyme, LuxS/M16 peptidase-like"/>
    <property type="match status" value="2"/>
</dbReference>
<proteinExistence type="inferred from homology"/>
<dbReference type="AlphaFoldDB" id="A0A7V5LTV8"/>
<organism evidence="4">
    <name type="scientific">candidate division WOR-3 bacterium</name>
    <dbReference type="NCBI Taxonomy" id="2052148"/>
    <lineage>
        <taxon>Bacteria</taxon>
        <taxon>Bacteria division WOR-3</taxon>
    </lineage>
</organism>
<dbReference type="EMBL" id="DRTX01000100">
    <property type="protein sequence ID" value="HHF53084.1"/>
    <property type="molecule type" value="Genomic_DNA"/>
</dbReference>
<dbReference type="InterPro" id="IPR007863">
    <property type="entry name" value="Peptidase_M16_C"/>
</dbReference>
<evidence type="ECO:0000259" key="2">
    <source>
        <dbReference type="Pfam" id="PF00675"/>
    </source>
</evidence>
<dbReference type="PANTHER" id="PTHR11851">
    <property type="entry name" value="METALLOPROTEASE"/>
    <property type="match status" value="1"/>
</dbReference>
<dbReference type="PANTHER" id="PTHR11851:SF49">
    <property type="entry name" value="MITOCHONDRIAL-PROCESSING PEPTIDASE SUBUNIT ALPHA"/>
    <property type="match status" value="1"/>
</dbReference>
<evidence type="ECO:0000259" key="3">
    <source>
        <dbReference type="Pfam" id="PF05193"/>
    </source>
</evidence>
<evidence type="ECO:0000313" key="4">
    <source>
        <dbReference type="EMBL" id="HHF53084.1"/>
    </source>
</evidence>
<comment type="similarity">
    <text evidence="1">Belongs to the peptidase M16 family.</text>
</comment>
<gene>
    <name evidence="4" type="ORF">ENL43_01815</name>
</gene>
<feature type="domain" description="Peptidase M16 C-terminal" evidence="3">
    <location>
        <begin position="158"/>
        <end position="326"/>
    </location>
</feature>
<evidence type="ECO:0000256" key="1">
    <source>
        <dbReference type="ARBA" id="ARBA00007261"/>
    </source>
</evidence>
<dbReference type="InterPro" id="IPR050361">
    <property type="entry name" value="MPP/UQCRC_Complex"/>
</dbReference>
<dbReference type="InterPro" id="IPR011249">
    <property type="entry name" value="Metalloenz_LuxS/M16"/>
</dbReference>
<dbReference type="Pfam" id="PF05193">
    <property type="entry name" value="Peptidase_M16_C"/>
    <property type="match status" value="1"/>
</dbReference>
<protein>
    <submittedName>
        <fullName evidence="4">Insulinase family protein</fullName>
    </submittedName>
</protein>
<dbReference type="Pfam" id="PF00675">
    <property type="entry name" value="Peptidase_M16"/>
    <property type="match status" value="1"/>
</dbReference>
<feature type="domain" description="Peptidase M16 N-terminal" evidence="2">
    <location>
        <begin position="6"/>
        <end position="112"/>
    </location>
</feature>
<comment type="caution">
    <text evidence="4">The sequence shown here is derived from an EMBL/GenBank/DDBJ whole genome shotgun (WGS) entry which is preliminary data.</text>
</comment>
<name>A0A7V5LTV8_UNCW3</name>
<sequence length="384" mass="44987">MERVIIGDKSKELVHCVIGIRAGWRHEPPGRRGITHFLEHGIFLGNEEYPNPDEVAYRYGVEINGMTLPEHTLFYFTSLKDDYPKILQCFLSIIFQPVLEEEKVEEEKKKAILTAMIQESDYSPWEFAYAWGENLVFNWDFKLSLGTEEDLVPMGTRELREWHSKYYHQENCFMLIFGDVKDREIDNIIAKARIKSDGEIPSPFLIPWKEKEVKIKKDTVNVEMVYGFKIPEFDVSLELVSQLFGSCHGMLEEWDTAFDKYVYVKETKMKWNLKEGGLFFYFGATSHGNAMRIDEMFWDILNNVKITPERVELAKKLSLIEALKMKEGGERGLFRFFHRNPRLYSGGFKEYVEKLNRVTLEDIIKAKDKYLIPDNCFKAFVGDV</sequence>
<dbReference type="SUPFAM" id="SSF63411">
    <property type="entry name" value="LuxS/MPP-like metallohydrolase"/>
    <property type="match status" value="2"/>
</dbReference>
<reference evidence="4" key="1">
    <citation type="journal article" date="2020" name="mSystems">
        <title>Genome- and Community-Level Interaction Insights into Carbon Utilization and Element Cycling Functions of Hydrothermarchaeota in Hydrothermal Sediment.</title>
        <authorList>
            <person name="Zhou Z."/>
            <person name="Liu Y."/>
            <person name="Xu W."/>
            <person name="Pan J."/>
            <person name="Luo Z.H."/>
            <person name="Li M."/>
        </authorList>
    </citation>
    <scope>NUCLEOTIDE SEQUENCE [LARGE SCALE GENOMIC DNA]</scope>
    <source>
        <strain evidence="4">HyVt-96</strain>
    </source>
</reference>
<dbReference type="GO" id="GO:0046872">
    <property type="term" value="F:metal ion binding"/>
    <property type="evidence" value="ECO:0007669"/>
    <property type="project" value="InterPro"/>
</dbReference>